<proteinExistence type="predicted"/>
<accession>A0A5N5T0Y4</accession>
<gene>
    <name evidence="2" type="primary">lrpprc</name>
    <name evidence="2" type="ORF">Anas_01198</name>
</gene>
<dbReference type="InterPro" id="IPR002885">
    <property type="entry name" value="PPR_rpt"/>
</dbReference>
<evidence type="ECO:0000256" key="1">
    <source>
        <dbReference type="PROSITE-ProRule" id="PRU00708"/>
    </source>
</evidence>
<dbReference type="Pfam" id="PF13041">
    <property type="entry name" value="PPR_2"/>
    <property type="match status" value="1"/>
</dbReference>
<dbReference type="GO" id="GO:0003730">
    <property type="term" value="F:mRNA 3'-UTR binding"/>
    <property type="evidence" value="ECO:0007669"/>
    <property type="project" value="TreeGrafter"/>
</dbReference>
<comment type="caution">
    <text evidence="2">The sequence shown here is derived from an EMBL/GenBank/DDBJ whole genome shotgun (WGS) entry which is preliminary data.</text>
</comment>
<dbReference type="GO" id="GO:0005739">
    <property type="term" value="C:mitochondrion"/>
    <property type="evidence" value="ECO:0007669"/>
    <property type="project" value="TreeGrafter"/>
</dbReference>
<feature type="repeat" description="PPR" evidence="1">
    <location>
        <begin position="183"/>
        <end position="217"/>
    </location>
</feature>
<dbReference type="PANTHER" id="PTHR46669:SF1">
    <property type="entry name" value="LEUCINE-RICH PPR MOTIF-CONTAINING PROTEIN, MITOCHONDRIAL"/>
    <property type="match status" value="1"/>
</dbReference>
<dbReference type="Pfam" id="PF01535">
    <property type="entry name" value="PPR"/>
    <property type="match status" value="1"/>
</dbReference>
<dbReference type="EMBL" id="SEYY01016484">
    <property type="protein sequence ID" value="KAB7499818.1"/>
    <property type="molecule type" value="Genomic_DNA"/>
</dbReference>
<dbReference type="InterPro" id="IPR033490">
    <property type="entry name" value="LRP130"/>
</dbReference>
<protein>
    <submittedName>
        <fullName evidence="2">Leucine-rich PPR motif-containing protein, mitochondrial</fullName>
    </submittedName>
</protein>
<dbReference type="GO" id="GO:0070129">
    <property type="term" value="P:regulation of mitochondrial translation"/>
    <property type="evidence" value="ECO:0007669"/>
    <property type="project" value="TreeGrafter"/>
</dbReference>
<sequence length="402" mass="45754">MSYVLRVLKFRSYFSTAARSFINNSSIIERSLYFKLPIQLGPAKICQRTFGFQHSQPKDDFINASRDKTLESDFQFLDSILERGSFLNKKTLENIITKASYADEITPSQAVFLLSCCGNASILESRATRRKLVSRVWKIYQDKGLPLDISHYNAFLQILVETEAEFSPLEFLATLEEKNIKPNRITYSRLIAKFCQKGDIDGANKILEHMKNNGLEINEYIFSSLILGNARANDLDGALAVVDIMKQNKINNGPDTYAALIQAYAEHKKFDEIDAVLSDVKKELLSENLLLEIVCSLVSRCSPSVIEKVIDSLENKENMPLALIRQTCSHMIFAGHDELAYKLFKKIPRNENQNFIGSFFPKLMATAGNDLYKVVKYCDDLRKNGYNIISFENALESYLQDH</sequence>
<dbReference type="InterPro" id="IPR011990">
    <property type="entry name" value="TPR-like_helical_dom_sf"/>
</dbReference>
<evidence type="ECO:0000313" key="2">
    <source>
        <dbReference type="EMBL" id="KAB7499818.1"/>
    </source>
</evidence>
<dbReference type="GO" id="GO:0005634">
    <property type="term" value="C:nucleus"/>
    <property type="evidence" value="ECO:0007669"/>
    <property type="project" value="TreeGrafter"/>
</dbReference>
<dbReference type="OrthoDB" id="1899580at2759"/>
<keyword evidence="3" id="KW-1185">Reference proteome</keyword>
<organism evidence="2 3">
    <name type="scientific">Armadillidium nasatum</name>
    <dbReference type="NCBI Taxonomy" id="96803"/>
    <lineage>
        <taxon>Eukaryota</taxon>
        <taxon>Metazoa</taxon>
        <taxon>Ecdysozoa</taxon>
        <taxon>Arthropoda</taxon>
        <taxon>Crustacea</taxon>
        <taxon>Multicrustacea</taxon>
        <taxon>Malacostraca</taxon>
        <taxon>Eumalacostraca</taxon>
        <taxon>Peracarida</taxon>
        <taxon>Isopoda</taxon>
        <taxon>Oniscidea</taxon>
        <taxon>Crinocheta</taxon>
        <taxon>Armadillidiidae</taxon>
        <taxon>Armadillidium</taxon>
    </lineage>
</organism>
<dbReference type="Proteomes" id="UP000326759">
    <property type="component" value="Unassembled WGS sequence"/>
</dbReference>
<name>A0A5N5T0Y4_9CRUS</name>
<dbReference type="NCBIfam" id="TIGR00756">
    <property type="entry name" value="PPR"/>
    <property type="match status" value="1"/>
</dbReference>
<evidence type="ECO:0000313" key="3">
    <source>
        <dbReference type="Proteomes" id="UP000326759"/>
    </source>
</evidence>
<dbReference type="Gene3D" id="1.25.40.10">
    <property type="entry name" value="Tetratricopeptide repeat domain"/>
    <property type="match status" value="1"/>
</dbReference>
<reference evidence="2 3" key="1">
    <citation type="journal article" date="2019" name="PLoS Biol.">
        <title>Sex chromosomes control vertical transmission of feminizing Wolbachia symbionts in an isopod.</title>
        <authorList>
            <person name="Becking T."/>
            <person name="Chebbi M.A."/>
            <person name="Giraud I."/>
            <person name="Moumen B."/>
            <person name="Laverre T."/>
            <person name="Caubet Y."/>
            <person name="Peccoud J."/>
            <person name="Gilbert C."/>
            <person name="Cordaux R."/>
        </authorList>
    </citation>
    <scope>NUCLEOTIDE SEQUENCE [LARGE SCALE GENOMIC DNA]</scope>
    <source>
        <strain evidence="2">ANa2</strain>
        <tissue evidence="2">Whole body excluding digestive tract and cuticle</tissue>
    </source>
</reference>
<dbReference type="PROSITE" id="PS51375">
    <property type="entry name" value="PPR"/>
    <property type="match status" value="1"/>
</dbReference>
<dbReference type="PANTHER" id="PTHR46669">
    <property type="entry name" value="LEUCINE-RICH PPR MOTIF-CONTAINING PROTEIN, MITOCHONDRIAL"/>
    <property type="match status" value="1"/>
</dbReference>
<dbReference type="AlphaFoldDB" id="A0A5N5T0Y4"/>